<dbReference type="PANTHER" id="PTHR34685">
    <property type="entry name" value="RED CHLOROPHYLL CATABOLITE REDUCTASE, CHLOROPLASTIC"/>
    <property type="match status" value="1"/>
</dbReference>
<dbReference type="Pfam" id="PF06405">
    <property type="entry name" value="RCC_reductase"/>
    <property type="match status" value="1"/>
</dbReference>
<dbReference type="OrthoDB" id="26525at2759"/>
<organism evidence="1">
    <name type="scientific">Amaranthus tricolor</name>
    <name type="common">Joseph's coat</name>
    <name type="synonym">Amaranthus gangeticus</name>
    <dbReference type="NCBI Taxonomy" id="29722"/>
    <lineage>
        <taxon>Eukaryota</taxon>
        <taxon>Viridiplantae</taxon>
        <taxon>Streptophyta</taxon>
        <taxon>Embryophyta</taxon>
        <taxon>Tracheophyta</taxon>
        <taxon>Spermatophyta</taxon>
        <taxon>Magnoliopsida</taxon>
        <taxon>eudicotyledons</taxon>
        <taxon>Gunneridae</taxon>
        <taxon>Pentapetalae</taxon>
        <taxon>Caryophyllales</taxon>
        <taxon>Amaranthaceae</taxon>
        <taxon>Amaranthus</taxon>
    </lineage>
</organism>
<sequence>MALNFSHFPLSLTSKISQLPSSRSHSFLPCTIAGSSSVAASSATNMSSGRPRVKDFPYASPPIKDLMVDLVSTIENRLESMLLPCTLPQDVQYFQNQSDTAHASLLLRSGVPSSPIDFILSSWLHCKLPTGGALNITSLSSYMNDSSDAPHLAIEIIQSSPTNLVLILDLPPRKDLILNPDYLNIFYEDTQLENQRQLLDNLPEFQAYVSTSLFIRSVFSPTAVLHRLDTSSSGEARLEQILRDEVMSAAKQVVRIWLERCVFGEKQDVSEFEKDLLKKRDRIYRSKSIETHIGSALPEMFGQEIADRVLEVLLAASL</sequence>
<dbReference type="GO" id="GO:0009507">
    <property type="term" value="C:chloroplast"/>
    <property type="evidence" value="ECO:0007669"/>
    <property type="project" value="TreeGrafter"/>
</dbReference>
<dbReference type="AlphaFoldDB" id="A0A221C730"/>
<accession>A0A221C730</accession>
<dbReference type="Gene3D" id="3.40.1500.20">
    <property type="match status" value="1"/>
</dbReference>
<dbReference type="GeneID" id="130806401"/>
<reference evidence="1" key="1">
    <citation type="submission" date="2016-12" db="EMBL/GenBank/DDBJ databases">
        <title>Gene cloning from Amaranthus tricolor.</title>
        <authorList>
            <person name="Liu S."/>
            <person name="Peng L."/>
            <person name="Pan J."/>
            <person name="Xie L."/>
            <person name="Liu Y."/>
            <person name="Lai Z."/>
        </authorList>
    </citation>
    <scope>NUCLEOTIDE SEQUENCE</scope>
    <source>
        <tissue evidence="1">Leaf</tissue>
    </source>
</reference>
<evidence type="ECO:0000313" key="1">
    <source>
        <dbReference type="EMBL" id="ASL68831.1"/>
    </source>
</evidence>
<dbReference type="EMBL" id="KY353112">
    <property type="protein sequence ID" value="ASL68831.1"/>
    <property type="molecule type" value="mRNA"/>
</dbReference>
<dbReference type="RefSeq" id="XP_057527445.1">
    <property type="nucleotide sequence ID" value="XM_057671462.1"/>
</dbReference>
<name>A0A221C730_AMATR</name>
<proteinExistence type="evidence at transcript level"/>
<protein>
    <submittedName>
        <fullName evidence="1">Red chlorophyll catabolite reductase</fullName>
    </submittedName>
</protein>
<dbReference type="KEGG" id="atri:130806401"/>
<dbReference type="GO" id="GO:0051743">
    <property type="term" value="F:red chlorophyll catabolite reductase activity"/>
    <property type="evidence" value="ECO:0007669"/>
    <property type="project" value="InterPro"/>
</dbReference>
<dbReference type="InterPro" id="IPR009439">
    <property type="entry name" value="RCC_reductase"/>
</dbReference>
<dbReference type="PANTHER" id="PTHR34685:SF2">
    <property type="entry name" value="RED CHLOROPHYLL CATABOLITE REDUCTASE, CHLOROPLASTIC"/>
    <property type="match status" value="1"/>
</dbReference>
<dbReference type="GO" id="GO:0015996">
    <property type="term" value="P:chlorophyll catabolic process"/>
    <property type="evidence" value="ECO:0007669"/>
    <property type="project" value="TreeGrafter"/>
</dbReference>